<evidence type="ECO:0000256" key="8">
    <source>
        <dbReference type="ARBA" id="ARBA00023136"/>
    </source>
</evidence>
<keyword evidence="7 10" id="KW-1133">Transmembrane helix</keyword>
<name>A0A8E5NID9_SCHGR</name>
<feature type="domain" description="Nicastrin small lobe" evidence="12">
    <location>
        <begin position="48"/>
        <end position="217"/>
    </location>
</feature>
<evidence type="ECO:0000256" key="2">
    <source>
        <dbReference type="ARBA" id="ARBA00007717"/>
    </source>
</evidence>
<evidence type="ECO:0000256" key="3">
    <source>
        <dbReference type="ARBA" id="ARBA00015303"/>
    </source>
</evidence>
<dbReference type="OrthoDB" id="755951at2759"/>
<comment type="similarity">
    <text evidence="2">Belongs to the nicastrin family.</text>
</comment>
<keyword evidence="9" id="KW-0325">Glycoprotein</keyword>
<dbReference type="GO" id="GO:0007219">
    <property type="term" value="P:Notch signaling pathway"/>
    <property type="evidence" value="ECO:0007669"/>
    <property type="project" value="UniProtKB-KW"/>
</dbReference>
<evidence type="ECO:0000256" key="7">
    <source>
        <dbReference type="ARBA" id="ARBA00022989"/>
    </source>
</evidence>
<dbReference type="PANTHER" id="PTHR21092">
    <property type="entry name" value="NICASTRIN"/>
    <property type="match status" value="1"/>
</dbReference>
<keyword evidence="8 10" id="KW-0472">Membrane</keyword>
<feature type="transmembrane region" description="Helical" evidence="10">
    <location>
        <begin position="663"/>
        <end position="683"/>
    </location>
</feature>
<feature type="signal peptide" evidence="11">
    <location>
        <begin position="1"/>
        <end position="32"/>
    </location>
</feature>
<evidence type="ECO:0000313" key="13">
    <source>
        <dbReference type="EMBL" id="QVD39445.1"/>
    </source>
</evidence>
<dbReference type="Gene3D" id="3.40.630.10">
    <property type="entry name" value="Zn peptidases"/>
    <property type="match status" value="1"/>
</dbReference>
<dbReference type="EMBL" id="MW962679">
    <property type="protein sequence ID" value="QVD39445.1"/>
    <property type="molecule type" value="mRNA"/>
</dbReference>
<organism evidence="13">
    <name type="scientific">Schistocerca gregaria</name>
    <name type="common">Desert locust</name>
    <name type="synonym">Gryllus gregarius</name>
    <dbReference type="NCBI Taxonomy" id="7010"/>
    <lineage>
        <taxon>Eukaryota</taxon>
        <taxon>Metazoa</taxon>
        <taxon>Ecdysozoa</taxon>
        <taxon>Arthropoda</taxon>
        <taxon>Hexapoda</taxon>
        <taxon>Insecta</taxon>
        <taxon>Pterygota</taxon>
        <taxon>Neoptera</taxon>
        <taxon>Polyneoptera</taxon>
        <taxon>Orthoptera</taxon>
        <taxon>Caelifera</taxon>
        <taxon>Acrididea</taxon>
        <taxon>Acridomorpha</taxon>
        <taxon>Acridoidea</taxon>
        <taxon>Acrididae</taxon>
        <taxon>Cyrtacanthacridinae</taxon>
        <taxon>Schistocerca</taxon>
    </lineage>
</organism>
<dbReference type="AlphaFoldDB" id="A0A8E5NID9"/>
<evidence type="ECO:0000259" key="12">
    <source>
        <dbReference type="Pfam" id="PF18266"/>
    </source>
</evidence>
<dbReference type="GO" id="GO:0005886">
    <property type="term" value="C:plasma membrane"/>
    <property type="evidence" value="ECO:0007669"/>
    <property type="project" value="TreeGrafter"/>
</dbReference>
<keyword evidence="4 10" id="KW-0812">Transmembrane</keyword>
<feature type="chain" id="PRO_5034217619" description="Nicastrin" evidence="11">
    <location>
        <begin position="33"/>
        <end position="700"/>
    </location>
</feature>
<keyword evidence="6" id="KW-0914">Notch signaling pathway</keyword>
<dbReference type="PANTHER" id="PTHR21092:SF0">
    <property type="entry name" value="NICASTRIN"/>
    <property type="match status" value="1"/>
</dbReference>
<sequence>MSLVNNFVIMGNHVFFWICLSGVLLSISEVSPERTKDKMYESIDGAAACFRRLNGTHQFGCSSSRSGSVGAIHLIDDDDDLLWLLNKGDAPPYMAVLGPDMFKRDVLLTLRDSGKVSGVLLAYDTAADLPQHYSPDDTCPNRYSGQKKCVDNAPWNPEGMGLLQIDWGFPMFYIKSNSNDSSGNLRKIRECHQRYNSADTQAGRTLCAIEMNSYMSAAVSSEVCVRRNGVKNNFHPVHVCDALIDRNVWVSLPALSQNRPDTAYENRTVIMVSARMDSTSMFDQVVPGATSPVTGIVALLATAHALSQVFPQDDTQQSSTVLFTLLHGESHDYIGSQRLLWDMLHGQFPHPSNADIDDPVHLLYPNHLKLFVELSQLSNRQQHLTFYPASSANYIRAHAPVMDFMGNMTEFGHNYGITFTKSTTDTLPPASLQTFLVHDNKLPGVVIADHEAGFTNRYYNSIFDDASTLNYTYYNGSVPPEDSLASFIANFSTVLAQSLFYMATKTKNTTASVDATLVDELLHCYLESMNCSIFNAATFQSRFEDKPPTFYIGVNAYPSVMAQLTGQTLAYLTGQVTNKTKEQCVADPQSQVYQYLWMSGKNENGNSTGVCVKTTMNYSIAESPAFSIEGYDWASGQYSTWTESTWNEFRVRMFLKPSYRHEVVTLCIGIAVMFFSFVIVFFINTRSHVLFGDVLVAASC</sequence>
<dbReference type="Pfam" id="PF18266">
    <property type="entry name" value="Ncstrn_small"/>
    <property type="match status" value="1"/>
</dbReference>
<comment type="subcellular location">
    <subcellularLocation>
        <location evidence="1">Membrane</location>
        <topology evidence="1">Single-pass type I membrane protein</topology>
    </subcellularLocation>
</comment>
<dbReference type="Pfam" id="PF05450">
    <property type="entry name" value="Nicastrin"/>
    <property type="match status" value="1"/>
</dbReference>
<evidence type="ECO:0000256" key="9">
    <source>
        <dbReference type="ARBA" id="ARBA00023180"/>
    </source>
</evidence>
<reference evidence="13" key="1">
    <citation type="journal article" date="2021" name="J. Neurophysiol.">
        <title>Gene transcription changes in a locust model of noise-induced deafness.</title>
        <authorList>
            <person name="French A.S."/>
            <person name="Warren B."/>
        </authorList>
    </citation>
    <scope>NUCLEOTIDE SEQUENCE</scope>
</reference>
<keyword evidence="5 11" id="KW-0732">Signal</keyword>
<dbReference type="InterPro" id="IPR041084">
    <property type="entry name" value="Ncstrn_small"/>
</dbReference>
<accession>A0A8E5NID9</accession>
<evidence type="ECO:0000256" key="6">
    <source>
        <dbReference type="ARBA" id="ARBA00022976"/>
    </source>
</evidence>
<protein>
    <recommendedName>
        <fullName evidence="3">Nicastrin</fullName>
    </recommendedName>
</protein>
<dbReference type="GO" id="GO:0016485">
    <property type="term" value="P:protein processing"/>
    <property type="evidence" value="ECO:0007669"/>
    <property type="project" value="InterPro"/>
</dbReference>
<evidence type="ECO:0000256" key="1">
    <source>
        <dbReference type="ARBA" id="ARBA00004479"/>
    </source>
</evidence>
<dbReference type="GO" id="GO:0007220">
    <property type="term" value="P:Notch receptor processing"/>
    <property type="evidence" value="ECO:0007669"/>
    <property type="project" value="TreeGrafter"/>
</dbReference>
<evidence type="ECO:0000256" key="4">
    <source>
        <dbReference type="ARBA" id="ARBA00022692"/>
    </source>
</evidence>
<dbReference type="SUPFAM" id="SSF53187">
    <property type="entry name" value="Zn-dependent exopeptidases"/>
    <property type="match status" value="1"/>
</dbReference>
<dbReference type="InterPro" id="IPR008710">
    <property type="entry name" value="Nicastrin"/>
</dbReference>
<evidence type="ECO:0000256" key="5">
    <source>
        <dbReference type="ARBA" id="ARBA00022729"/>
    </source>
</evidence>
<evidence type="ECO:0000256" key="11">
    <source>
        <dbReference type="SAM" id="SignalP"/>
    </source>
</evidence>
<evidence type="ECO:0000256" key="10">
    <source>
        <dbReference type="SAM" id="Phobius"/>
    </source>
</evidence>
<proteinExistence type="evidence at transcript level"/>